<sequence length="413" mass="44633">MTTDDATPARHHKIVVDHLYKVFGADPEATIRRAEAGESKDDIYAETRSVAAVADVSFTVEPGEIFVVMGLSGSGKSTLIRCLNRLIEPTRGAIRLDGEDVVSLSAEALRELRAHKLSMVFQHFALFPHKTVGENVEFGLKVRGVAPDERRDKARRALAQVGLEAYAEVPPDNLSGGMQQRVGLARGLAVDPDIMLMDEPFSALDPLIRRDMQEELLALQARLHMTIIFITHDLHEALRVGDRIAIMKDGRFVQTGTPEQIVAAPADDYVAAFTRDVDRGRVFRAGRLAKSAPAVTPDEAPARARRRCEEAGLSAIHVVDADGVPQGILTRDELANDEGPGLGERMRRDFPVAGADQELIGLYGACAEGLPIAVLDEAGRLHGTLEPLRVFALLAGNGDGAASTREPAPAKEA</sequence>
<dbReference type="Pfam" id="PF00005">
    <property type="entry name" value="ABC_tran"/>
    <property type="match status" value="1"/>
</dbReference>
<dbReference type="EMBL" id="JARWAK010000009">
    <property type="protein sequence ID" value="MDR5867365.1"/>
    <property type="molecule type" value="Genomic_DNA"/>
</dbReference>
<dbReference type="Proteomes" id="UP001264519">
    <property type="component" value="Unassembled WGS sequence"/>
</dbReference>
<keyword evidence="4 5" id="KW-0067">ATP-binding</keyword>
<proteinExistence type="inferred from homology"/>
<dbReference type="SUPFAM" id="SSF52540">
    <property type="entry name" value="P-loop containing nucleoside triphosphate hydrolases"/>
    <property type="match status" value="1"/>
</dbReference>
<evidence type="ECO:0000256" key="3">
    <source>
        <dbReference type="ARBA" id="ARBA00022741"/>
    </source>
</evidence>
<evidence type="ECO:0000313" key="8">
    <source>
        <dbReference type="Proteomes" id="UP001264519"/>
    </source>
</evidence>
<dbReference type="EC" id="7.6.2.9" evidence="5"/>
<dbReference type="PANTHER" id="PTHR43869:SF1">
    <property type="entry name" value="GLYCINE BETAINE_PROLINE BETAINE TRANSPORT SYSTEM ATP-BINDING PROTEIN PROV"/>
    <property type="match status" value="1"/>
</dbReference>
<organism evidence="7 8">
    <name type="scientific">Halomonas koreensis</name>
    <dbReference type="NCBI Taxonomy" id="245385"/>
    <lineage>
        <taxon>Bacteria</taxon>
        <taxon>Pseudomonadati</taxon>
        <taxon>Pseudomonadota</taxon>
        <taxon>Gammaproteobacteria</taxon>
        <taxon>Oceanospirillales</taxon>
        <taxon>Halomonadaceae</taxon>
        <taxon>Halomonas</taxon>
    </lineage>
</organism>
<keyword evidence="5" id="KW-0997">Cell inner membrane</keyword>
<dbReference type="PANTHER" id="PTHR43869">
    <property type="entry name" value="GLYCINE BETAINE/PROLINE BETAINE TRANSPORT SYSTEM ATP-BINDING PROTEIN PROV"/>
    <property type="match status" value="1"/>
</dbReference>
<keyword evidence="3 5" id="KW-0547">Nucleotide-binding</keyword>
<comment type="subunit">
    <text evidence="5">The complex is probably composed of two ATP-binding proteins, two transmembrane proteins and a solute-binding protein.</text>
</comment>
<gene>
    <name evidence="7" type="ORF">QC818_11250</name>
</gene>
<name>A0ABU1G399_9GAMM</name>
<dbReference type="InterPro" id="IPR027417">
    <property type="entry name" value="P-loop_NTPase"/>
</dbReference>
<dbReference type="PROSITE" id="PS50893">
    <property type="entry name" value="ABC_TRANSPORTER_2"/>
    <property type="match status" value="1"/>
</dbReference>
<dbReference type="InterPro" id="IPR003439">
    <property type="entry name" value="ABC_transporter-like_ATP-bd"/>
</dbReference>
<dbReference type="InterPro" id="IPR046342">
    <property type="entry name" value="CBS_dom_sf"/>
</dbReference>
<dbReference type="SMART" id="SM00382">
    <property type="entry name" value="AAA"/>
    <property type="match status" value="1"/>
</dbReference>
<keyword evidence="8" id="KW-1185">Reference proteome</keyword>
<evidence type="ECO:0000256" key="4">
    <source>
        <dbReference type="ARBA" id="ARBA00022840"/>
    </source>
</evidence>
<evidence type="ECO:0000259" key="6">
    <source>
        <dbReference type="PROSITE" id="PS50893"/>
    </source>
</evidence>
<protein>
    <recommendedName>
        <fullName evidence="5">Quaternary amine transport ATP-binding protein</fullName>
        <ecNumber evidence="5">7.6.2.9</ecNumber>
    </recommendedName>
</protein>
<dbReference type="PROSITE" id="PS00211">
    <property type="entry name" value="ABC_TRANSPORTER_1"/>
    <property type="match status" value="1"/>
</dbReference>
<dbReference type="RefSeq" id="WP_309652959.1">
    <property type="nucleotide sequence ID" value="NZ_JARWAK010000009.1"/>
</dbReference>
<dbReference type="SUPFAM" id="SSF54631">
    <property type="entry name" value="CBS-domain pair"/>
    <property type="match status" value="1"/>
</dbReference>
<dbReference type="GO" id="GO:0005524">
    <property type="term" value="F:ATP binding"/>
    <property type="evidence" value="ECO:0007669"/>
    <property type="project" value="UniProtKB-KW"/>
</dbReference>
<evidence type="ECO:0000256" key="2">
    <source>
        <dbReference type="ARBA" id="ARBA00022448"/>
    </source>
</evidence>
<dbReference type="InterPro" id="IPR051921">
    <property type="entry name" value="ABC_osmolyte_uptake_ATP-bind"/>
</dbReference>
<keyword evidence="5" id="KW-0472">Membrane</keyword>
<dbReference type="InterPro" id="IPR017871">
    <property type="entry name" value="ABC_transporter-like_CS"/>
</dbReference>
<dbReference type="InterPro" id="IPR005892">
    <property type="entry name" value="Gly-betaine_transp_ATP-bd"/>
</dbReference>
<comment type="subcellular location">
    <subcellularLocation>
        <location evidence="5">Cell inner membrane</location>
        <topology evidence="5">Peripheral membrane protein</topology>
    </subcellularLocation>
</comment>
<evidence type="ECO:0000256" key="1">
    <source>
        <dbReference type="ARBA" id="ARBA00005417"/>
    </source>
</evidence>
<dbReference type="CDD" id="cd03294">
    <property type="entry name" value="ABC_Pro_Gly_Betaine"/>
    <property type="match status" value="1"/>
</dbReference>
<reference evidence="7 8" key="1">
    <citation type="submission" date="2023-04" db="EMBL/GenBank/DDBJ databases">
        <title>A long-awaited taxogenomic arrangement of the family Halomonadaceae.</title>
        <authorList>
            <person name="De La Haba R."/>
            <person name="Chuvochina M."/>
            <person name="Wittouck S."/>
            <person name="Arahal D.R."/>
            <person name="Sanchez-Porro C."/>
            <person name="Hugenholtz P."/>
            <person name="Ventosa A."/>
        </authorList>
    </citation>
    <scope>NUCLEOTIDE SEQUENCE [LARGE SCALE GENOMIC DNA]</scope>
    <source>
        <strain evidence="7 8">DSM 23530</strain>
    </source>
</reference>
<evidence type="ECO:0000256" key="5">
    <source>
        <dbReference type="RuleBase" id="RU369116"/>
    </source>
</evidence>
<keyword evidence="2 5" id="KW-0813">Transport</keyword>
<dbReference type="InterPro" id="IPR003593">
    <property type="entry name" value="AAA+_ATPase"/>
</dbReference>
<comment type="catalytic activity">
    <reaction evidence="5">
        <text>a quaternary ammonium(out) + ATP + H2O = a quaternary ammonium(in) + ADP + phosphate + H(+)</text>
        <dbReference type="Rhea" id="RHEA:11036"/>
        <dbReference type="ChEBI" id="CHEBI:15377"/>
        <dbReference type="ChEBI" id="CHEBI:15378"/>
        <dbReference type="ChEBI" id="CHEBI:30616"/>
        <dbReference type="ChEBI" id="CHEBI:35267"/>
        <dbReference type="ChEBI" id="CHEBI:43474"/>
        <dbReference type="ChEBI" id="CHEBI:456216"/>
    </reaction>
</comment>
<keyword evidence="5" id="KW-1003">Cell membrane</keyword>
<comment type="caution">
    <text evidence="7">The sequence shown here is derived from an EMBL/GenBank/DDBJ whole genome shotgun (WGS) entry which is preliminary data.</text>
</comment>
<comment type="similarity">
    <text evidence="1 5">Belongs to the ABC transporter superfamily.</text>
</comment>
<dbReference type="NCBIfam" id="TIGR01186">
    <property type="entry name" value="proV"/>
    <property type="match status" value="1"/>
</dbReference>
<evidence type="ECO:0000313" key="7">
    <source>
        <dbReference type="EMBL" id="MDR5867365.1"/>
    </source>
</evidence>
<accession>A0ABU1G399</accession>
<dbReference type="Gene3D" id="3.40.50.300">
    <property type="entry name" value="P-loop containing nucleotide triphosphate hydrolases"/>
    <property type="match status" value="1"/>
</dbReference>
<feature type="domain" description="ABC transporter" evidence="6">
    <location>
        <begin position="38"/>
        <end position="274"/>
    </location>
</feature>